<evidence type="ECO:0000313" key="2">
    <source>
        <dbReference type="Proteomes" id="UP000887566"/>
    </source>
</evidence>
<dbReference type="WBParaSite" id="PSAMB.scaffold6724size8906.g29042.t1">
    <property type="protein sequence ID" value="PSAMB.scaffold6724size8906.g29042.t1"/>
    <property type="gene ID" value="PSAMB.scaffold6724size8906.g29042"/>
</dbReference>
<evidence type="ECO:0000313" key="3">
    <source>
        <dbReference type="WBParaSite" id="PSAMB.scaffold6724size8906.g29042.t1"/>
    </source>
</evidence>
<feature type="chain" id="PRO_5036949470" evidence="1">
    <location>
        <begin position="17"/>
        <end position="149"/>
    </location>
</feature>
<accession>A0A914X6J5</accession>
<keyword evidence="1" id="KW-0732">Signal</keyword>
<organism evidence="2 3">
    <name type="scientific">Plectus sambesii</name>
    <dbReference type="NCBI Taxonomy" id="2011161"/>
    <lineage>
        <taxon>Eukaryota</taxon>
        <taxon>Metazoa</taxon>
        <taxon>Ecdysozoa</taxon>
        <taxon>Nematoda</taxon>
        <taxon>Chromadorea</taxon>
        <taxon>Plectida</taxon>
        <taxon>Plectina</taxon>
        <taxon>Plectoidea</taxon>
        <taxon>Plectidae</taxon>
        <taxon>Plectus</taxon>
    </lineage>
</organism>
<protein>
    <submittedName>
        <fullName evidence="3">Uncharacterized protein</fullName>
    </submittedName>
</protein>
<dbReference type="Proteomes" id="UP000887566">
    <property type="component" value="Unplaced"/>
</dbReference>
<sequence length="149" mass="16293">MFSLFLFLSSLSIGQGAGICGSLTEPSDSDVLQLASVYQKGDIFRISIDDKTGEGYSALTSSGQALLATKDNLQCPNAKCMFPLYTNQKDSDKNILQQDNWLGGLAPAGYKKIDIDSTNMYCVRWLGDCGATVPIYRYFIYVGTNGWSK</sequence>
<proteinExistence type="predicted"/>
<evidence type="ECO:0000256" key="1">
    <source>
        <dbReference type="SAM" id="SignalP"/>
    </source>
</evidence>
<reference evidence="3" key="1">
    <citation type="submission" date="2022-11" db="UniProtKB">
        <authorList>
            <consortium name="WormBaseParasite"/>
        </authorList>
    </citation>
    <scope>IDENTIFICATION</scope>
</reference>
<feature type="signal peptide" evidence="1">
    <location>
        <begin position="1"/>
        <end position="16"/>
    </location>
</feature>
<name>A0A914X6J5_9BILA</name>
<keyword evidence="2" id="KW-1185">Reference proteome</keyword>
<dbReference type="AlphaFoldDB" id="A0A914X6J5"/>